<dbReference type="PANTHER" id="PTHR21446">
    <property type="entry name" value="DUF3504 DOMAIN-CONTAINING PROTEIN"/>
    <property type="match status" value="1"/>
</dbReference>
<proteinExistence type="predicted"/>
<keyword evidence="2" id="KW-1185">Reference proteome</keyword>
<dbReference type="Proteomes" id="UP001159405">
    <property type="component" value="Unassembled WGS sequence"/>
</dbReference>
<dbReference type="PANTHER" id="PTHR21446:SF12">
    <property type="entry name" value="POTASSIUM CHANNEL TETRAMERIZATION DOMAIN CONTAINING 1"/>
    <property type="match status" value="1"/>
</dbReference>
<evidence type="ECO:0000313" key="1">
    <source>
        <dbReference type="EMBL" id="CAH3047028.1"/>
    </source>
</evidence>
<accession>A0ABN8NEK1</accession>
<dbReference type="EMBL" id="CALNXK010000015">
    <property type="protein sequence ID" value="CAH3047028.1"/>
    <property type="molecule type" value="Genomic_DNA"/>
</dbReference>
<reference evidence="1 2" key="1">
    <citation type="submission" date="2022-05" db="EMBL/GenBank/DDBJ databases">
        <authorList>
            <consortium name="Genoscope - CEA"/>
            <person name="William W."/>
        </authorList>
    </citation>
    <scope>NUCLEOTIDE SEQUENCE [LARGE SCALE GENOMIC DNA]</scope>
</reference>
<comment type="caution">
    <text evidence="1">The sequence shown here is derived from an EMBL/GenBank/DDBJ whole genome shotgun (WGS) entry which is preliminary data.</text>
</comment>
<organism evidence="1 2">
    <name type="scientific">Porites lobata</name>
    <dbReference type="NCBI Taxonomy" id="104759"/>
    <lineage>
        <taxon>Eukaryota</taxon>
        <taxon>Metazoa</taxon>
        <taxon>Cnidaria</taxon>
        <taxon>Anthozoa</taxon>
        <taxon>Hexacorallia</taxon>
        <taxon>Scleractinia</taxon>
        <taxon>Fungiina</taxon>
        <taxon>Poritidae</taxon>
        <taxon>Porites</taxon>
    </lineage>
</organism>
<gene>
    <name evidence="1" type="ORF">PLOB_00010017</name>
</gene>
<dbReference type="InterPro" id="IPR052787">
    <property type="entry name" value="MAVS"/>
</dbReference>
<evidence type="ECO:0000313" key="2">
    <source>
        <dbReference type="Proteomes" id="UP001159405"/>
    </source>
</evidence>
<sequence>MASGDSKFEDLSEADIDSLIDDAVPKNTKKATAWGISVLKEFSGISIARDPLFKIANKSLSAKLKQLKAQGFAKVQHHPSISPEDIQKCYETKVFSDETPISLLRVNWFNISFHFCRRGRENLRSLTPDSFVIKKDANGGEYVEMSISEKTKNHQRRSRR</sequence>
<name>A0ABN8NEK1_9CNID</name>
<protein>
    <submittedName>
        <fullName evidence="1">Uncharacterized protein</fullName>
    </submittedName>
</protein>